<evidence type="ECO:0000259" key="2">
    <source>
        <dbReference type="Pfam" id="PF20167"/>
    </source>
</evidence>
<gene>
    <name evidence="3" type="ORF">DS421_19g656050</name>
</gene>
<dbReference type="EMBL" id="CP031001">
    <property type="protein sequence ID" value="QHN77811.1"/>
    <property type="molecule type" value="Genomic_DNA"/>
</dbReference>
<accession>A0A6B9VAT2</accession>
<proteinExistence type="predicted"/>
<reference evidence="3 4" key="1">
    <citation type="submission" date="2020-01" db="EMBL/GenBank/DDBJ databases">
        <title>Genome sequence of Arachis hypogaea, cultivar Shitouqi.</title>
        <authorList>
            <person name="Zhuang W."/>
            <person name="Chen H."/>
            <person name="Varshney R."/>
            <person name="Wang D."/>
            <person name="Ming R."/>
        </authorList>
    </citation>
    <scope>NUCLEOTIDE SEQUENCE [LARGE SCALE GENOMIC DNA]</scope>
    <source>
        <tissue evidence="3">Young leaf</tissue>
    </source>
</reference>
<evidence type="ECO:0000256" key="1">
    <source>
        <dbReference type="SAM" id="MobiDB-lite"/>
    </source>
</evidence>
<dbReference type="Pfam" id="PF20167">
    <property type="entry name" value="Transposase_32"/>
    <property type="match status" value="1"/>
</dbReference>
<evidence type="ECO:0000313" key="3">
    <source>
        <dbReference type="EMBL" id="QHN77811.1"/>
    </source>
</evidence>
<sequence length="329" mass="37179">MATKKGKEKATPKPPARRGTKRALVAEPSSTAVKPPTKRVKRIIKVDEKEKAFPAKDTARFPNRYCEQMFPILAERSYNNEHLFILPPNIATFVEPQIERRQWGFLQRQPRQANLSWVVEFYYNFYLPSLQSVFVRQKQVAITEEAIQQALSLPPIPEGLDAFQEAALKRQMYQFNWEAVLRVIALPGSRWIYGYHRTRPKGILASALTLEARVWGQIISHYIFPSTHESSFTADMAVLLWCILTDQPLNLPRHIRNAMGHVQIAGNLPFPALVSDLVLAARVSYRAGDTKAMLPRDDYIGSHDGPDCGDTATSPPLFLIDGTEDGAKP</sequence>
<name>A0A6B9VAT2_ARAHY</name>
<organism evidence="3 4">
    <name type="scientific">Arachis hypogaea</name>
    <name type="common">Peanut</name>
    <dbReference type="NCBI Taxonomy" id="3818"/>
    <lineage>
        <taxon>Eukaryota</taxon>
        <taxon>Viridiplantae</taxon>
        <taxon>Streptophyta</taxon>
        <taxon>Embryophyta</taxon>
        <taxon>Tracheophyta</taxon>
        <taxon>Spermatophyta</taxon>
        <taxon>Magnoliopsida</taxon>
        <taxon>eudicotyledons</taxon>
        <taxon>Gunneridae</taxon>
        <taxon>Pentapetalae</taxon>
        <taxon>rosids</taxon>
        <taxon>fabids</taxon>
        <taxon>Fabales</taxon>
        <taxon>Fabaceae</taxon>
        <taxon>Papilionoideae</taxon>
        <taxon>50 kb inversion clade</taxon>
        <taxon>dalbergioids sensu lato</taxon>
        <taxon>Dalbergieae</taxon>
        <taxon>Pterocarpus clade</taxon>
        <taxon>Arachis</taxon>
    </lineage>
</organism>
<dbReference type="InterPro" id="IPR046796">
    <property type="entry name" value="Transposase_32_dom"/>
</dbReference>
<protein>
    <recommendedName>
        <fullName evidence="2">Putative plant transposon protein domain-containing protein</fullName>
    </recommendedName>
</protein>
<feature type="domain" description="Putative plant transposon protein" evidence="2">
    <location>
        <begin position="99"/>
        <end position="283"/>
    </location>
</feature>
<feature type="region of interest" description="Disordered" evidence="1">
    <location>
        <begin position="1"/>
        <end position="38"/>
    </location>
</feature>
<evidence type="ECO:0000313" key="4">
    <source>
        <dbReference type="Proteomes" id="UP000464620"/>
    </source>
</evidence>
<dbReference type="Proteomes" id="UP000464620">
    <property type="component" value="Chromosome B09"/>
</dbReference>
<dbReference type="AlphaFoldDB" id="A0A6B9VAT2"/>